<evidence type="ECO:0000256" key="1">
    <source>
        <dbReference type="ARBA" id="ARBA00004141"/>
    </source>
</evidence>
<evidence type="ECO:0000256" key="8">
    <source>
        <dbReference type="ARBA" id="ARBA00023170"/>
    </source>
</evidence>
<protein>
    <submittedName>
        <fullName evidence="11">STE3-domain-containing protein</fullName>
    </submittedName>
</protein>
<sequence length="352" mass="40045">MYPAAIAVAVLAFISVALDLPPFLWHLRNRNVPACALIFWLVTVNFFKGLNATIWSNDDLESWSRGYGLCDLEIRFFVGKHFGIPAALVCCIRALAVVLDTKHTVVTTSKGARRKQYIAEIMFCFVMPILMNAVYYINQPERYYIFGITGCDWTIDQSWLAIVLIIVWPFIFCLIATYYSGLVLFRLYRYRRDFSRLLQHNSTTRSRFFRLFIFSLLIVLGFLPASIMAFIANVSEKHTAYSFDETHADFDQIVLVPSYGQVFWDKWVEIACGFLAFAFFGTGADALRMYSHWLGKTGIAKVLPTIEPRTRDQEQTSRIGSATWASLASVSGKAKNVFGRKDSHIGTELSSM</sequence>
<keyword evidence="12" id="KW-1185">Reference proteome</keyword>
<keyword evidence="9" id="KW-0807">Transducer</keyword>
<dbReference type="InterPro" id="IPR001499">
    <property type="entry name" value="GPCR_STE3"/>
</dbReference>
<evidence type="ECO:0000313" key="12">
    <source>
        <dbReference type="Proteomes" id="UP000800041"/>
    </source>
</evidence>
<feature type="transmembrane region" description="Helical" evidence="10">
    <location>
        <begin position="117"/>
        <end position="138"/>
    </location>
</feature>
<feature type="transmembrane region" description="Helical" evidence="10">
    <location>
        <begin position="267"/>
        <end position="287"/>
    </location>
</feature>
<dbReference type="GO" id="GO:0005886">
    <property type="term" value="C:plasma membrane"/>
    <property type="evidence" value="ECO:0007669"/>
    <property type="project" value="TreeGrafter"/>
</dbReference>
<feature type="transmembrane region" description="Helical" evidence="10">
    <location>
        <begin position="37"/>
        <end position="56"/>
    </location>
</feature>
<feature type="transmembrane region" description="Helical" evidence="10">
    <location>
        <begin position="6"/>
        <end position="25"/>
    </location>
</feature>
<dbReference type="PRINTS" id="PR00899">
    <property type="entry name" value="GPCRSTE3"/>
</dbReference>
<dbReference type="OrthoDB" id="2874149at2759"/>
<keyword evidence="8" id="KW-0675">Receptor</keyword>
<evidence type="ECO:0000256" key="7">
    <source>
        <dbReference type="ARBA" id="ARBA00023136"/>
    </source>
</evidence>
<evidence type="ECO:0000256" key="6">
    <source>
        <dbReference type="ARBA" id="ARBA00023040"/>
    </source>
</evidence>
<evidence type="ECO:0000256" key="4">
    <source>
        <dbReference type="ARBA" id="ARBA00022692"/>
    </source>
</evidence>
<dbReference type="Proteomes" id="UP000800041">
    <property type="component" value="Unassembled WGS sequence"/>
</dbReference>
<keyword evidence="7 10" id="KW-0472">Membrane</keyword>
<feature type="transmembrane region" description="Helical" evidence="10">
    <location>
        <begin position="158"/>
        <end position="187"/>
    </location>
</feature>
<proteinExistence type="inferred from homology"/>
<evidence type="ECO:0000256" key="2">
    <source>
        <dbReference type="ARBA" id="ARBA00011085"/>
    </source>
</evidence>
<comment type="subcellular location">
    <subcellularLocation>
        <location evidence="1">Membrane</location>
        <topology evidence="1">Multi-pass membrane protein</topology>
    </subcellularLocation>
</comment>
<dbReference type="EMBL" id="ML977175">
    <property type="protein sequence ID" value="KAF1983484.1"/>
    <property type="molecule type" value="Genomic_DNA"/>
</dbReference>
<feature type="transmembrane region" description="Helical" evidence="10">
    <location>
        <begin position="208"/>
        <end position="232"/>
    </location>
</feature>
<name>A0A6G1GRP9_9PEZI</name>
<keyword evidence="5 10" id="KW-1133">Transmembrane helix</keyword>
<keyword evidence="4 10" id="KW-0812">Transmembrane</keyword>
<dbReference type="AlphaFoldDB" id="A0A6G1GRP9"/>
<dbReference type="CDD" id="cd14966">
    <property type="entry name" value="7tmD_STE3"/>
    <property type="match status" value="1"/>
</dbReference>
<evidence type="ECO:0000313" key="11">
    <source>
        <dbReference type="EMBL" id="KAF1983484.1"/>
    </source>
</evidence>
<dbReference type="GO" id="GO:0004932">
    <property type="term" value="F:mating-type factor pheromone receptor activity"/>
    <property type="evidence" value="ECO:0007669"/>
    <property type="project" value="InterPro"/>
</dbReference>
<evidence type="ECO:0000256" key="3">
    <source>
        <dbReference type="ARBA" id="ARBA00022507"/>
    </source>
</evidence>
<gene>
    <name evidence="11" type="ORF">K402DRAFT_338535</name>
</gene>
<organism evidence="11 12">
    <name type="scientific">Aulographum hederae CBS 113979</name>
    <dbReference type="NCBI Taxonomy" id="1176131"/>
    <lineage>
        <taxon>Eukaryota</taxon>
        <taxon>Fungi</taxon>
        <taxon>Dikarya</taxon>
        <taxon>Ascomycota</taxon>
        <taxon>Pezizomycotina</taxon>
        <taxon>Dothideomycetes</taxon>
        <taxon>Pleosporomycetidae</taxon>
        <taxon>Aulographales</taxon>
        <taxon>Aulographaceae</taxon>
    </lineage>
</organism>
<dbReference type="Pfam" id="PF02076">
    <property type="entry name" value="STE3"/>
    <property type="match status" value="1"/>
</dbReference>
<dbReference type="PANTHER" id="PTHR28097:SF1">
    <property type="entry name" value="PHEROMONE A FACTOR RECEPTOR"/>
    <property type="match status" value="1"/>
</dbReference>
<reference evidence="11" key="1">
    <citation type="journal article" date="2020" name="Stud. Mycol.">
        <title>101 Dothideomycetes genomes: a test case for predicting lifestyles and emergence of pathogens.</title>
        <authorList>
            <person name="Haridas S."/>
            <person name="Albert R."/>
            <person name="Binder M."/>
            <person name="Bloem J."/>
            <person name="Labutti K."/>
            <person name="Salamov A."/>
            <person name="Andreopoulos B."/>
            <person name="Baker S."/>
            <person name="Barry K."/>
            <person name="Bills G."/>
            <person name="Bluhm B."/>
            <person name="Cannon C."/>
            <person name="Castanera R."/>
            <person name="Culley D."/>
            <person name="Daum C."/>
            <person name="Ezra D."/>
            <person name="Gonzalez J."/>
            <person name="Henrissat B."/>
            <person name="Kuo A."/>
            <person name="Liang C."/>
            <person name="Lipzen A."/>
            <person name="Lutzoni F."/>
            <person name="Magnuson J."/>
            <person name="Mondo S."/>
            <person name="Nolan M."/>
            <person name="Ohm R."/>
            <person name="Pangilinan J."/>
            <person name="Park H.-J."/>
            <person name="Ramirez L."/>
            <person name="Alfaro M."/>
            <person name="Sun H."/>
            <person name="Tritt A."/>
            <person name="Yoshinaga Y."/>
            <person name="Zwiers L.-H."/>
            <person name="Turgeon B."/>
            <person name="Goodwin S."/>
            <person name="Spatafora J."/>
            <person name="Crous P."/>
            <person name="Grigoriev I."/>
        </authorList>
    </citation>
    <scope>NUCLEOTIDE SEQUENCE</scope>
    <source>
        <strain evidence="11">CBS 113979</strain>
    </source>
</reference>
<comment type="similarity">
    <text evidence="2">Belongs to the G-protein coupled receptor 4 family.</text>
</comment>
<evidence type="ECO:0000256" key="9">
    <source>
        <dbReference type="ARBA" id="ARBA00023224"/>
    </source>
</evidence>
<feature type="transmembrane region" description="Helical" evidence="10">
    <location>
        <begin position="76"/>
        <end position="96"/>
    </location>
</feature>
<accession>A0A6G1GRP9</accession>
<dbReference type="PANTHER" id="PTHR28097">
    <property type="entry name" value="PHEROMONE A FACTOR RECEPTOR"/>
    <property type="match status" value="1"/>
</dbReference>
<evidence type="ECO:0000256" key="10">
    <source>
        <dbReference type="SAM" id="Phobius"/>
    </source>
</evidence>
<evidence type="ECO:0000256" key="5">
    <source>
        <dbReference type="ARBA" id="ARBA00022989"/>
    </source>
</evidence>
<keyword evidence="6" id="KW-0297">G-protein coupled receptor</keyword>
<keyword evidence="3" id="KW-0589">Pheromone response</keyword>
<dbReference type="GO" id="GO:0000750">
    <property type="term" value="P:pheromone-dependent signal transduction involved in conjugation with cellular fusion"/>
    <property type="evidence" value="ECO:0007669"/>
    <property type="project" value="TreeGrafter"/>
</dbReference>